<dbReference type="SUPFAM" id="SSF53448">
    <property type="entry name" value="Nucleotide-diphospho-sugar transferases"/>
    <property type="match status" value="1"/>
</dbReference>
<dbReference type="Pfam" id="PF17994">
    <property type="entry name" value="Glft2_N"/>
    <property type="match status" value="1"/>
</dbReference>
<keyword evidence="3" id="KW-0328">Glycosyltransferase</keyword>
<dbReference type="Proteomes" id="UP000186785">
    <property type="component" value="Unassembled WGS sequence"/>
</dbReference>
<comment type="caution">
    <text evidence="7">The sequence shown here is derived from an EMBL/GenBank/DDBJ whole genome shotgun (WGS) entry which is preliminary data.</text>
</comment>
<dbReference type="STRING" id="1921764.BSR28_07635"/>
<evidence type="ECO:0000259" key="5">
    <source>
        <dbReference type="Pfam" id="PF17994"/>
    </source>
</evidence>
<gene>
    <name evidence="7" type="ORF">BSR29_06645</name>
</gene>
<evidence type="ECO:0000256" key="4">
    <source>
        <dbReference type="ARBA" id="ARBA00022679"/>
    </source>
</evidence>
<feature type="domain" description="Galactofuranosyltransferase-2 C-terminal" evidence="6">
    <location>
        <begin position="430"/>
        <end position="626"/>
    </location>
</feature>
<sequence length="627" mass="70897">MASKVVQRVVFSAENDSDTQPLYFEGALKGGRKPSLDKPGIVSYDRSSAKFKNAGYTSFGTYFNAFPASYWRRHTVVREVTLRVKTAGQGTLILYRSNAKGDYYRLESHELSGSVTKDFKLPLNNFLDGGWYWFDLKANSNDFELLEGQWLVDEKPRLEDPKLTIAITTFNRPTDCALMLKQLSSYEPLREVLREIVVVDQGNKKVAEEDNYQVAKALLKDQLRVIDQINLGGSGGFSRGMYESLQNNSDFVLLLDDDVRVEPEGMLRALAFGSYTNVPTIVGGHMFSMYQRTFLHAFAETVRAKEFLWGPTPGVPDAIDFNKVPLRVNRKLHALAPANYNGWWMCLIPTLVVEEIGLSLPFFIKWDDSEYCLRAGKHGVPTVTLPGAAVWHVPWTDKDDSVDWQAYFHYRNRLVAGLMHSKFSRGGGMIKHLSLVSLKHFLSQQYSVLALQIKALEDILRGPEHMHDEIETVVPEVRKIRGNYKDAQLVADPTLLPAPRSSSKLPKWETLKTPKSLPGRALMAAKGILRIANQPTELSREYPEMYVSSGNSNWLVLSQLDSAVVTNSDGSGVSFYQRDPRLARKLYGRLNRLVAELVKRWPELSRQYQEALDGVTSPAAWEPHFHN</sequence>
<dbReference type="InterPro" id="IPR040492">
    <property type="entry name" value="GlfT2_N"/>
</dbReference>
<dbReference type="PANTHER" id="PTHR43179:SF12">
    <property type="entry name" value="GALACTOFURANOSYLTRANSFERASE GLFT2"/>
    <property type="match status" value="1"/>
</dbReference>
<dbReference type="InterPro" id="IPR045699">
    <property type="entry name" value="GlfT2_C"/>
</dbReference>
<dbReference type="InterPro" id="IPR029044">
    <property type="entry name" value="Nucleotide-diphossugar_trans"/>
</dbReference>
<dbReference type="EMBL" id="MQSV01000004">
    <property type="protein sequence ID" value="OKL47289.1"/>
    <property type="molecule type" value="Genomic_DNA"/>
</dbReference>
<feature type="domain" description="Galactofuranosyltransferase GlfT2 N-terminal" evidence="5">
    <location>
        <begin position="7"/>
        <end position="152"/>
    </location>
</feature>
<dbReference type="PANTHER" id="PTHR43179">
    <property type="entry name" value="RHAMNOSYLTRANSFERASE WBBL"/>
    <property type="match status" value="1"/>
</dbReference>
<dbReference type="AlphaFoldDB" id="A0A1Q5PKX2"/>
<comment type="pathway">
    <text evidence="1">Cell wall biogenesis; cell wall polysaccharide biosynthesis.</text>
</comment>
<evidence type="ECO:0000256" key="1">
    <source>
        <dbReference type="ARBA" id="ARBA00004776"/>
    </source>
</evidence>
<dbReference type="GO" id="GO:0016757">
    <property type="term" value="F:glycosyltransferase activity"/>
    <property type="evidence" value="ECO:0007669"/>
    <property type="project" value="UniProtKB-KW"/>
</dbReference>
<evidence type="ECO:0000313" key="7">
    <source>
        <dbReference type="EMBL" id="OKL47289.1"/>
    </source>
</evidence>
<keyword evidence="8" id="KW-1185">Reference proteome</keyword>
<comment type="similarity">
    <text evidence="2">Belongs to the glycosyltransferase 2 family.</text>
</comment>
<evidence type="ECO:0000256" key="2">
    <source>
        <dbReference type="ARBA" id="ARBA00006739"/>
    </source>
</evidence>
<keyword evidence="4" id="KW-0808">Transferase</keyword>
<dbReference type="Gene3D" id="3.90.550.60">
    <property type="match status" value="1"/>
</dbReference>
<proteinExistence type="inferred from homology"/>
<accession>A0A1Q5PKX2</accession>
<dbReference type="Pfam" id="PF19320">
    <property type="entry name" value="GlfT2_domain3"/>
    <property type="match status" value="1"/>
</dbReference>
<organism evidence="7 8">
    <name type="scientific">Boudabousia liubingyangii</name>
    <dbReference type="NCBI Taxonomy" id="1921764"/>
    <lineage>
        <taxon>Bacteria</taxon>
        <taxon>Bacillati</taxon>
        <taxon>Actinomycetota</taxon>
        <taxon>Actinomycetes</taxon>
        <taxon>Actinomycetales</taxon>
        <taxon>Actinomycetaceae</taxon>
        <taxon>Boudabousia</taxon>
    </lineage>
</organism>
<reference evidence="7 8" key="1">
    <citation type="submission" date="2016-11" db="EMBL/GenBank/DDBJ databases">
        <title>Actinomyces gypaetusis sp. nov. isolated from the vulture Gypaetus barbatus in Qinghai Tibet Plateau China.</title>
        <authorList>
            <person name="Meng X."/>
        </authorList>
    </citation>
    <scope>NUCLEOTIDE SEQUENCE [LARGE SCALE GENOMIC DNA]</scope>
    <source>
        <strain evidence="7 8">VUL4_2</strain>
    </source>
</reference>
<name>A0A1Q5PKX2_9ACTO</name>
<evidence type="ECO:0000313" key="8">
    <source>
        <dbReference type="Proteomes" id="UP000186785"/>
    </source>
</evidence>
<dbReference type="OrthoDB" id="3225550at2"/>
<evidence type="ECO:0000259" key="6">
    <source>
        <dbReference type="Pfam" id="PF19320"/>
    </source>
</evidence>
<evidence type="ECO:0000256" key="3">
    <source>
        <dbReference type="ARBA" id="ARBA00022676"/>
    </source>
</evidence>
<protein>
    <submittedName>
        <fullName evidence="7">Uncharacterized protein</fullName>
    </submittedName>
</protein>
<dbReference type="RefSeq" id="WP_073709521.1">
    <property type="nucleotide sequence ID" value="NZ_MQSV01000004.1"/>
</dbReference>
<dbReference type="Pfam" id="PF13641">
    <property type="entry name" value="Glyco_tranf_2_3"/>
    <property type="match status" value="1"/>
</dbReference>